<reference evidence="1 2" key="1">
    <citation type="submission" date="2013-06" db="EMBL/GenBank/DDBJ databases">
        <authorList>
            <person name="Weinstock G."/>
            <person name="Sodergren E."/>
            <person name="Clifton S."/>
            <person name="Fulton L."/>
            <person name="Fulton B."/>
            <person name="Courtney L."/>
            <person name="Fronick C."/>
            <person name="Harrison M."/>
            <person name="Strong C."/>
            <person name="Farmer C."/>
            <person name="Delahaunty K."/>
            <person name="Markovic C."/>
            <person name="Hall O."/>
            <person name="Minx P."/>
            <person name="Tomlinson C."/>
            <person name="Mitreva M."/>
            <person name="Nelson J."/>
            <person name="Hou S."/>
            <person name="Wollam A."/>
            <person name="Pepin K.H."/>
            <person name="Johnson M."/>
            <person name="Bhonagiri V."/>
            <person name="Nash W.E."/>
            <person name="Warren W."/>
            <person name="Chinwalla A."/>
            <person name="Mardis E.R."/>
            <person name="Wilson R.K."/>
        </authorList>
    </citation>
    <scope>NUCLEOTIDE SEQUENCE [LARGE SCALE GENOMIC DNA]</scope>
    <source>
        <strain evidence="1 2">ATCC 51271</strain>
    </source>
</reference>
<organism evidence="1 2">
    <name type="scientific">Catonella morbi ATCC 51271</name>
    <dbReference type="NCBI Taxonomy" id="592026"/>
    <lineage>
        <taxon>Bacteria</taxon>
        <taxon>Bacillati</taxon>
        <taxon>Bacillota</taxon>
        <taxon>Clostridia</taxon>
        <taxon>Lachnospirales</taxon>
        <taxon>Lachnospiraceae</taxon>
        <taxon>Catonella</taxon>
    </lineage>
</organism>
<keyword evidence="2" id="KW-1185">Reference proteome</keyword>
<dbReference type="HOGENOM" id="CLU_3078035_0_0_9"/>
<evidence type="ECO:0000313" key="1">
    <source>
        <dbReference type="EMBL" id="ESL02140.1"/>
    </source>
</evidence>
<dbReference type="EMBL" id="ACIL03000016">
    <property type="protein sequence ID" value="ESL02140.1"/>
    <property type="molecule type" value="Genomic_DNA"/>
</dbReference>
<accession>V2Z5F5</accession>
<comment type="caution">
    <text evidence="1">The sequence shown here is derived from an EMBL/GenBank/DDBJ whole genome shotgun (WGS) entry which is preliminary data.</text>
</comment>
<dbReference type="STRING" id="592026.GCWU0000282_002274"/>
<protein>
    <recommendedName>
        <fullName evidence="3">YhcG N-terminal domain-containing protein</fullName>
    </recommendedName>
</protein>
<evidence type="ECO:0008006" key="3">
    <source>
        <dbReference type="Google" id="ProtNLM"/>
    </source>
</evidence>
<proteinExistence type="predicted"/>
<sequence>MEKYMGKSEIVGYEPLLNDLKEMIQNKQYRVLKLLNSETINLYWEIGKEICI</sequence>
<gene>
    <name evidence="1" type="ORF">GCWU0000282_002274</name>
</gene>
<evidence type="ECO:0000313" key="2">
    <source>
        <dbReference type="Proteomes" id="UP000018227"/>
    </source>
</evidence>
<name>V2Z5F5_9FIRM</name>
<dbReference type="Proteomes" id="UP000018227">
    <property type="component" value="Unassembled WGS sequence"/>
</dbReference>
<dbReference type="AlphaFoldDB" id="V2Z5F5"/>